<evidence type="ECO:0000313" key="2">
    <source>
        <dbReference type="Proteomes" id="UP000281553"/>
    </source>
</evidence>
<protein>
    <submittedName>
        <fullName evidence="1">Uncharacterized protein</fullName>
    </submittedName>
</protein>
<accession>A0A3P7NI82</accession>
<sequence length="91" mass="10040">MLGIYSSLKSNHDCSTAELVVGTTVQLLDDMISLATQDVVKDPANHLHRLRQFLRTLSGSAQALCLRILFRERLGDTISRLSTILFSSAAH</sequence>
<reference evidence="1 2" key="1">
    <citation type="submission" date="2018-11" db="EMBL/GenBank/DDBJ databases">
        <authorList>
            <consortium name="Pathogen Informatics"/>
        </authorList>
    </citation>
    <scope>NUCLEOTIDE SEQUENCE [LARGE SCALE GENOMIC DNA]</scope>
</reference>
<dbReference type="OrthoDB" id="10056584at2759"/>
<gene>
    <name evidence="1" type="ORF">DILT_LOCUS16465</name>
</gene>
<name>A0A3P7NI82_DIBLA</name>
<keyword evidence="2" id="KW-1185">Reference proteome</keyword>
<organism evidence="1 2">
    <name type="scientific">Dibothriocephalus latus</name>
    <name type="common">Fish tapeworm</name>
    <name type="synonym">Diphyllobothrium latum</name>
    <dbReference type="NCBI Taxonomy" id="60516"/>
    <lineage>
        <taxon>Eukaryota</taxon>
        <taxon>Metazoa</taxon>
        <taxon>Spiralia</taxon>
        <taxon>Lophotrochozoa</taxon>
        <taxon>Platyhelminthes</taxon>
        <taxon>Cestoda</taxon>
        <taxon>Eucestoda</taxon>
        <taxon>Diphyllobothriidea</taxon>
        <taxon>Diphyllobothriidae</taxon>
        <taxon>Dibothriocephalus</taxon>
    </lineage>
</organism>
<evidence type="ECO:0000313" key="1">
    <source>
        <dbReference type="EMBL" id="VDN34247.1"/>
    </source>
</evidence>
<proteinExistence type="predicted"/>
<dbReference type="EMBL" id="UYRU01084973">
    <property type="protein sequence ID" value="VDN34247.1"/>
    <property type="molecule type" value="Genomic_DNA"/>
</dbReference>
<dbReference type="AlphaFoldDB" id="A0A3P7NI82"/>
<dbReference type="Proteomes" id="UP000281553">
    <property type="component" value="Unassembled WGS sequence"/>
</dbReference>